<organism evidence="3 4">
    <name type="scientific">Planobispora longispora</name>
    <dbReference type="NCBI Taxonomy" id="28887"/>
    <lineage>
        <taxon>Bacteria</taxon>
        <taxon>Bacillati</taxon>
        <taxon>Actinomycetota</taxon>
        <taxon>Actinomycetes</taxon>
        <taxon>Streptosporangiales</taxon>
        <taxon>Streptosporangiaceae</taxon>
        <taxon>Planobispora</taxon>
    </lineage>
</organism>
<feature type="region of interest" description="Disordered" evidence="1">
    <location>
        <begin position="500"/>
        <end position="603"/>
    </location>
</feature>
<feature type="region of interest" description="Disordered" evidence="1">
    <location>
        <begin position="362"/>
        <end position="404"/>
    </location>
</feature>
<dbReference type="Proteomes" id="UP000616724">
    <property type="component" value="Unassembled WGS sequence"/>
</dbReference>
<dbReference type="InterPro" id="IPR038765">
    <property type="entry name" value="Papain-like_cys_pep_sf"/>
</dbReference>
<evidence type="ECO:0000259" key="2">
    <source>
        <dbReference type="Pfam" id="PF05257"/>
    </source>
</evidence>
<feature type="compositionally biased region" description="Pro residues" evidence="1">
    <location>
        <begin position="564"/>
        <end position="574"/>
    </location>
</feature>
<proteinExistence type="predicted"/>
<protein>
    <recommendedName>
        <fullName evidence="2">Peptidase C51 domain-containing protein</fullName>
    </recommendedName>
</protein>
<dbReference type="EMBL" id="BOOH01000063">
    <property type="protein sequence ID" value="GIH80727.1"/>
    <property type="molecule type" value="Genomic_DNA"/>
</dbReference>
<sequence>MIPEMQKFIELLESELGYSEKSGGYTKFGDWYGKTVEFDADYSGAPWCDMYLSWAAKKLGYEDWIGQFAYTVYHAEWFRDQDAWGTTPKPGAIVFFDWGGSREIDNIDHVGIVTKVDGGTIHTIEGNIDGGVAKRKERDTGKVVGYGYPEKIKARLDEEAAEQQEVSASTATSTAPDNFVALLPRPDLLSILTTPTLVDGQADAEQESASGATTAATGEETAKAPGTETSGAKSTRAESTEAVSAKGTGTAPATASGPETGESAAATGTSSSSGTTSAATARPQVSAGRPATGKHAKPTTADTASFTATPTAVSADLATTATDLSTPAMIGPVLIAAAAIIAHAKAKQSGLRLAFAGGARGAKGAEDAARPSPRTAGSHRSGGRRAPGRRRATRNTSRNTSVLLTALTAPELVDAGSAVTETSVTRESHASQSTSLTRESFATESFSLTGEDVAPRKPLSAPEALITSGLSTARELPASPEPFLREGASAVQSLPAERPRLPYQGRRRIRERPVVESSTFTQDAPLRGRRHRRSESTTFVQDAPLRGRRHRRTEPAVSTTIPSAPVPAPSPPASSRPTTSVDLPALGDYRGRRRREAVPAQAR</sequence>
<feature type="region of interest" description="Disordered" evidence="1">
    <location>
        <begin position="202"/>
        <end position="305"/>
    </location>
</feature>
<accession>A0A8J3RVK5</accession>
<feature type="compositionally biased region" description="Low complexity" evidence="1">
    <location>
        <begin position="207"/>
        <end position="229"/>
    </location>
</feature>
<dbReference type="Gene3D" id="3.90.1720.10">
    <property type="entry name" value="endopeptidase domain like (from Nostoc punctiforme)"/>
    <property type="match status" value="1"/>
</dbReference>
<gene>
    <name evidence="3" type="ORF">Plo01_71560</name>
</gene>
<dbReference type="Pfam" id="PF05257">
    <property type="entry name" value="CHAP"/>
    <property type="match status" value="1"/>
</dbReference>
<name>A0A8J3RVK5_9ACTN</name>
<feature type="compositionally biased region" description="Basic residues" evidence="1">
    <location>
        <begin position="381"/>
        <end position="393"/>
    </location>
</feature>
<feature type="domain" description="Peptidase C51" evidence="2">
    <location>
        <begin position="41"/>
        <end position="127"/>
    </location>
</feature>
<reference evidence="3 4" key="1">
    <citation type="submission" date="2021-01" db="EMBL/GenBank/DDBJ databases">
        <title>Whole genome shotgun sequence of Planobispora longispora NBRC 13918.</title>
        <authorList>
            <person name="Komaki H."/>
            <person name="Tamura T."/>
        </authorList>
    </citation>
    <scope>NUCLEOTIDE SEQUENCE [LARGE SCALE GENOMIC DNA]</scope>
    <source>
        <strain evidence="3 4">NBRC 13918</strain>
    </source>
</reference>
<keyword evidence="4" id="KW-1185">Reference proteome</keyword>
<comment type="caution">
    <text evidence="3">The sequence shown here is derived from an EMBL/GenBank/DDBJ whole genome shotgun (WGS) entry which is preliminary data.</text>
</comment>
<feature type="compositionally biased region" description="Low complexity" evidence="1">
    <location>
        <begin position="259"/>
        <end position="281"/>
    </location>
</feature>
<feature type="region of interest" description="Disordered" evidence="1">
    <location>
        <begin position="418"/>
        <end position="440"/>
    </location>
</feature>
<evidence type="ECO:0000313" key="4">
    <source>
        <dbReference type="Proteomes" id="UP000616724"/>
    </source>
</evidence>
<dbReference type="SUPFAM" id="SSF54001">
    <property type="entry name" value="Cysteine proteinases"/>
    <property type="match status" value="1"/>
</dbReference>
<evidence type="ECO:0000256" key="1">
    <source>
        <dbReference type="SAM" id="MobiDB-lite"/>
    </source>
</evidence>
<feature type="compositionally biased region" description="Polar residues" evidence="1">
    <location>
        <begin position="430"/>
        <end position="440"/>
    </location>
</feature>
<dbReference type="InterPro" id="IPR007921">
    <property type="entry name" value="CHAP_dom"/>
</dbReference>
<dbReference type="AlphaFoldDB" id="A0A8J3RVK5"/>
<evidence type="ECO:0000313" key="3">
    <source>
        <dbReference type="EMBL" id="GIH80727.1"/>
    </source>
</evidence>